<dbReference type="AlphaFoldDB" id="A0A840IPN4"/>
<evidence type="ECO:0000313" key="1">
    <source>
        <dbReference type="EMBL" id="MBB4684471.1"/>
    </source>
</evidence>
<dbReference type="EMBL" id="JACHMG010000001">
    <property type="protein sequence ID" value="MBB4684471.1"/>
    <property type="molecule type" value="Genomic_DNA"/>
</dbReference>
<keyword evidence="2" id="KW-1185">Reference proteome</keyword>
<protein>
    <submittedName>
        <fullName evidence="1">Putative membrane protein</fullName>
    </submittedName>
</protein>
<dbReference type="InterPro" id="IPR019587">
    <property type="entry name" value="Polyketide_cyclase/dehydratase"/>
</dbReference>
<comment type="caution">
    <text evidence="1">The sequence shown here is derived from an EMBL/GenBank/DDBJ whole genome shotgun (WGS) entry which is preliminary data.</text>
</comment>
<reference evidence="1 2" key="1">
    <citation type="submission" date="2020-08" db="EMBL/GenBank/DDBJ databases">
        <title>Sequencing the genomes of 1000 actinobacteria strains.</title>
        <authorList>
            <person name="Klenk H.-P."/>
        </authorList>
    </citation>
    <scope>NUCLEOTIDE SEQUENCE [LARGE SCALE GENOMIC DNA]</scope>
    <source>
        <strain evidence="1 2">DSM 45859</strain>
    </source>
</reference>
<evidence type="ECO:0000313" key="2">
    <source>
        <dbReference type="Proteomes" id="UP000581769"/>
    </source>
</evidence>
<name>A0A840IPN4_9PSEU</name>
<dbReference type="Pfam" id="PF10604">
    <property type="entry name" value="Polyketide_cyc2"/>
    <property type="match status" value="1"/>
</dbReference>
<dbReference type="RefSeq" id="WP_184779572.1">
    <property type="nucleotide sequence ID" value="NZ_JACHMG010000001.1"/>
</dbReference>
<gene>
    <name evidence="1" type="ORF">BJY18_001956</name>
</gene>
<organism evidence="1 2">
    <name type="scientific">Amycolatopsis jiangsuensis</name>
    <dbReference type="NCBI Taxonomy" id="1181879"/>
    <lineage>
        <taxon>Bacteria</taxon>
        <taxon>Bacillati</taxon>
        <taxon>Actinomycetota</taxon>
        <taxon>Actinomycetes</taxon>
        <taxon>Pseudonocardiales</taxon>
        <taxon>Pseudonocardiaceae</taxon>
        <taxon>Amycolatopsis</taxon>
    </lineage>
</organism>
<dbReference type="SUPFAM" id="SSF55961">
    <property type="entry name" value="Bet v1-like"/>
    <property type="match status" value="1"/>
</dbReference>
<dbReference type="InterPro" id="IPR023393">
    <property type="entry name" value="START-like_dom_sf"/>
</dbReference>
<sequence length="142" mass="15377">MPSYDYTAQVDVPADQLFGYLAKPGNLPAFLPALTEARPVEGDRVHVEADVDGRHVAGEAWLHVDRGARTLSWGAPGEDDYHGDLSVRDHGENDSEVTIRLHTERAGGEEVQRGLEEAVAALAHRAAAETDLSAAEHQEGWS</sequence>
<dbReference type="Proteomes" id="UP000581769">
    <property type="component" value="Unassembled WGS sequence"/>
</dbReference>
<dbReference type="Gene3D" id="3.30.530.20">
    <property type="match status" value="1"/>
</dbReference>
<proteinExistence type="predicted"/>
<accession>A0A840IPN4</accession>